<evidence type="ECO:0000256" key="11">
    <source>
        <dbReference type="ARBA" id="ARBA00034617"/>
    </source>
</evidence>
<dbReference type="PROSITE" id="PS51198">
    <property type="entry name" value="UVRD_HELICASE_ATP_BIND"/>
    <property type="match status" value="1"/>
</dbReference>
<evidence type="ECO:0000313" key="19">
    <source>
        <dbReference type="Proteomes" id="UP001501138"/>
    </source>
</evidence>
<dbReference type="InterPro" id="IPR038726">
    <property type="entry name" value="PDDEXK_AddAB-type"/>
</dbReference>
<dbReference type="PROSITE" id="PS51217">
    <property type="entry name" value="UVRD_HELICASE_CTER"/>
    <property type="match status" value="1"/>
</dbReference>
<keyword evidence="19" id="KW-1185">Reference proteome</keyword>
<comment type="catalytic activity">
    <reaction evidence="11">
        <text>Couples ATP hydrolysis with the unwinding of duplex DNA by translocating in the 3'-5' direction.</text>
        <dbReference type="EC" id="5.6.2.4"/>
    </reaction>
</comment>
<dbReference type="EMBL" id="BAAAPM010000010">
    <property type="protein sequence ID" value="GAA1740407.1"/>
    <property type="molecule type" value="Genomic_DNA"/>
</dbReference>
<reference evidence="18 19" key="1">
    <citation type="journal article" date="2019" name="Int. J. Syst. Evol. Microbiol.">
        <title>The Global Catalogue of Microorganisms (GCM) 10K type strain sequencing project: providing services to taxonomists for standard genome sequencing and annotation.</title>
        <authorList>
            <consortium name="The Broad Institute Genomics Platform"/>
            <consortium name="The Broad Institute Genome Sequencing Center for Infectious Disease"/>
            <person name="Wu L."/>
            <person name="Ma J."/>
        </authorList>
    </citation>
    <scope>NUCLEOTIDE SEQUENCE [LARGE SCALE GENOMIC DNA]</scope>
    <source>
        <strain evidence="18 19">JCM 15589</strain>
    </source>
</reference>
<dbReference type="Pfam" id="PF00580">
    <property type="entry name" value="UvrD-helicase"/>
    <property type="match status" value="2"/>
</dbReference>
<evidence type="ECO:0000256" key="4">
    <source>
        <dbReference type="ARBA" id="ARBA00022801"/>
    </source>
</evidence>
<name>A0ABN2JVK4_9MICO</name>
<feature type="binding site" evidence="14">
    <location>
        <begin position="29"/>
        <end position="36"/>
    </location>
    <ligand>
        <name>ATP</name>
        <dbReference type="ChEBI" id="CHEBI:30616"/>
    </ligand>
</feature>
<dbReference type="InterPro" id="IPR014017">
    <property type="entry name" value="DNA_helicase_UvrD-like_C"/>
</dbReference>
<evidence type="ECO:0000259" key="16">
    <source>
        <dbReference type="PROSITE" id="PS51198"/>
    </source>
</evidence>
<keyword evidence="8" id="KW-0238">DNA-binding</keyword>
<keyword evidence="1" id="KW-0540">Nuclease</keyword>
<dbReference type="SUPFAM" id="SSF52540">
    <property type="entry name" value="P-loop containing nucleoside triphosphate hydrolases"/>
    <property type="match status" value="1"/>
</dbReference>
<keyword evidence="10" id="KW-0413">Isomerase</keyword>
<dbReference type="InterPro" id="IPR027417">
    <property type="entry name" value="P-loop_NTPase"/>
</dbReference>
<comment type="caution">
    <text evidence="18">The sequence shown here is derived from an EMBL/GenBank/DDBJ whole genome shotgun (WGS) entry which is preliminary data.</text>
</comment>
<evidence type="ECO:0000256" key="3">
    <source>
        <dbReference type="ARBA" id="ARBA00022763"/>
    </source>
</evidence>
<evidence type="ECO:0000313" key="18">
    <source>
        <dbReference type="EMBL" id="GAA1740407.1"/>
    </source>
</evidence>
<dbReference type="PANTHER" id="PTHR11070:SF23">
    <property type="entry name" value="RECBCD ENZYME SUBUNIT RECB"/>
    <property type="match status" value="1"/>
</dbReference>
<keyword evidence="6" id="KW-0269">Exonuclease</keyword>
<comment type="catalytic activity">
    <reaction evidence="13">
        <text>ATP + H2O = ADP + phosphate + H(+)</text>
        <dbReference type="Rhea" id="RHEA:13065"/>
        <dbReference type="ChEBI" id="CHEBI:15377"/>
        <dbReference type="ChEBI" id="CHEBI:15378"/>
        <dbReference type="ChEBI" id="CHEBI:30616"/>
        <dbReference type="ChEBI" id="CHEBI:43474"/>
        <dbReference type="ChEBI" id="CHEBI:456216"/>
        <dbReference type="EC" id="5.6.2.4"/>
    </reaction>
</comment>
<evidence type="ECO:0000256" key="1">
    <source>
        <dbReference type="ARBA" id="ARBA00022722"/>
    </source>
</evidence>
<evidence type="ECO:0000256" key="12">
    <source>
        <dbReference type="ARBA" id="ARBA00034808"/>
    </source>
</evidence>
<dbReference type="InterPro" id="IPR011604">
    <property type="entry name" value="PDDEXK-like_dom_sf"/>
</dbReference>
<proteinExistence type="predicted"/>
<dbReference type="EC" id="5.6.2.4" evidence="12"/>
<keyword evidence="2 14" id="KW-0547">Nucleotide-binding</keyword>
<evidence type="ECO:0000256" key="9">
    <source>
        <dbReference type="ARBA" id="ARBA00023204"/>
    </source>
</evidence>
<dbReference type="PANTHER" id="PTHR11070">
    <property type="entry name" value="UVRD / RECB / PCRA DNA HELICASE FAMILY MEMBER"/>
    <property type="match status" value="1"/>
</dbReference>
<evidence type="ECO:0000256" key="15">
    <source>
        <dbReference type="SAM" id="MobiDB-lite"/>
    </source>
</evidence>
<gene>
    <name evidence="18" type="ORF">GCM10009809_39930</name>
</gene>
<dbReference type="SUPFAM" id="SSF52980">
    <property type="entry name" value="Restriction endonuclease-like"/>
    <property type="match status" value="1"/>
</dbReference>
<dbReference type="InterPro" id="IPR014016">
    <property type="entry name" value="UvrD-like_ATP-bd"/>
</dbReference>
<accession>A0ABN2JVK4</accession>
<keyword evidence="4 14" id="KW-0378">Hydrolase</keyword>
<evidence type="ECO:0000259" key="17">
    <source>
        <dbReference type="PROSITE" id="PS51217"/>
    </source>
</evidence>
<dbReference type="RefSeq" id="WP_344250644.1">
    <property type="nucleotide sequence ID" value="NZ_BAAAPM010000010.1"/>
</dbReference>
<evidence type="ECO:0000256" key="7">
    <source>
        <dbReference type="ARBA" id="ARBA00022840"/>
    </source>
</evidence>
<organism evidence="18 19">
    <name type="scientific">Isoptericola hypogeus</name>
    <dbReference type="NCBI Taxonomy" id="300179"/>
    <lineage>
        <taxon>Bacteria</taxon>
        <taxon>Bacillati</taxon>
        <taxon>Actinomycetota</taxon>
        <taxon>Actinomycetes</taxon>
        <taxon>Micrococcales</taxon>
        <taxon>Promicromonosporaceae</taxon>
        <taxon>Isoptericola</taxon>
    </lineage>
</organism>
<keyword evidence="5 14" id="KW-0347">Helicase</keyword>
<dbReference type="Pfam" id="PF12705">
    <property type="entry name" value="PDDEXK_1"/>
    <property type="match status" value="1"/>
</dbReference>
<sequence length="1110" mass="119371">MTTSAPAVVDQCARDLIAEATDRTLFVNAGAGSGKTTALVQRVRTLVLRDGVRLRNVAAVTFTEKAGAELRDRLRVEIERARRDADDTGDAELRRRADEALDDLDAAAIGTLHSFAQRILTEHAIAAGLPPLLEGMDEVGSSVAFEEQWSALRIALLDDDEIAPALLLALAGGVKLDDVRALAKGLGSDWDLIDERVLGGEPEPVVRPKVDDVARRARALLALREHCTKPDDKLLAKLGQLEGLLGALDAAVDDGGRLAALQKIKELKFGLGAKGNWAIPVDEVREAGREVAGVAAVEAKRVVDRTLRILTRWTAEQVLAAAEDRRREGRLEFHDLLVLARRLLRRDAEVREALHRTYTHLLLDEFQDTDPIQIELAARIAGGRDATAERWQDVDVPPGRLFVVGDAKQSIYRFRRANIATYLSAQERLGERVSLTTNFRTVPAVLDWVNAVFGQVIVPDADRQPEYEPLAHHRRLSLSKPSMSRPSGVVVLGADAHADKPSATVLREREAADVAGVVRSAIGEGWQVQDRSSGADGDGWRPVKPGDIAVLVPARTSLPQLEDALDAAGVPYRAEASSLVYEAAEVRDLLACARAVADTSDELSLVTALRSPLFGCGDDDLWRWKHASGRFTVFSTLEGTTAPGVADGPVAAGLAWLRDLYFRSRWATPSEVLGAIVEGRRMLEVAAPDPRSRDVWRRLRFVVDQARAWGEVSHGGLRAYLAWAAHQGTETTRVAESVLPETDVDAVRVMTVHAAKGLEFPVVVLSGMTSQSRRRAGVKLLWPDGGGYAVRVRSGVETDDFDVVQPVDEQMDELEKRRLLYVAGTRARDHLVVSLHRVDGSKAGSAAKLLADEGGAGSLGEERFASASDGEAPGGGGGRGAREDDGVGPPPPYDEWLASVTAARASSDRDAAVSASGLEGTEPALVLAEPDDVAEGRAKGGRDLELPPWSKGRYGSAIGRAVHAVLQAVDLATGDGVDEAVAAQCVVEGVVGTEDLVAALVRSALASDLVRQAAEREHWRETYVGTLDDGGTVLEGYVDLAFRDDDGTLVVVDYKTDAVPPGAYPSRLEYYGPQLRAYAQCLADVTGAPVRAELLFLHPRQAVALGVPVE</sequence>
<evidence type="ECO:0000256" key="13">
    <source>
        <dbReference type="ARBA" id="ARBA00048988"/>
    </source>
</evidence>
<dbReference type="Gene3D" id="3.90.320.10">
    <property type="match status" value="1"/>
</dbReference>
<keyword evidence="3" id="KW-0227">DNA damage</keyword>
<dbReference type="InterPro" id="IPR000212">
    <property type="entry name" value="DNA_helicase_UvrD/REP"/>
</dbReference>
<evidence type="ECO:0000256" key="14">
    <source>
        <dbReference type="PROSITE-ProRule" id="PRU00560"/>
    </source>
</evidence>
<feature type="domain" description="UvrD-like helicase C-terminal" evidence="17">
    <location>
        <begin position="455"/>
        <end position="757"/>
    </location>
</feature>
<evidence type="ECO:0000256" key="5">
    <source>
        <dbReference type="ARBA" id="ARBA00022806"/>
    </source>
</evidence>
<feature type="domain" description="UvrD-like helicase ATP-binding" evidence="16">
    <location>
        <begin position="8"/>
        <end position="442"/>
    </location>
</feature>
<dbReference type="Pfam" id="PF13361">
    <property type="entry name" value="UvrD_C"/>
    <property type="match status" value="1"/>
</dbReference>
<dbReference type="InterPro" id="IPR011335">
    <property type="entry name" value="Restrct_endonuc-II-like"/>
</dbReference>
<evidence type="ECO:0000256" key="2">
    <source>
        <dbReference type="ARBA" id="ARBA00022741"/>
    </source>
</evidence>
<keyword evidence="9" id="KW-0234">DNA repair</keyword>
<evidence type="ECO:0000256" key="6">
    <source>
        <dbReference type="ARBA" id="ARBA00022839"/>
    </source>
</evidence>
<protein>
    <recommendedName>
        <fullName evidence="12">DNA 3'-5' helicase</fullName>
        <ecNumber evidence="12">5.6.2.4</ecNumber>
    </recommendedName>
</protein>
<feature type="region of interest" description="Disordered" evidence="15">
    <location>
        <begin position="860"/>
        <end position="895"/>
    </location>
</feature>
<dbReference type="Gene3D" id="3.40.50.300">
    <property type="entry name" value="P-loop containing nucleotide triphosphate hydrolases"/>
    <property type="match status" value="4"/>
</dbReference>
<dbReference type="Proteomes" id="UP001501138">
    <property type="component" value="Unassembled WGS sequence"/>
</dbReference>
<evidence type="ECO:0000256" key="10">
    <source>
        <dbReference type="ARBA" id="ARBA00023235"/>
    </source>
</evidence>
<keyword evidence="7 14" id="KW-0067">ATP-binding</keyword>
<evidence type="ECO:0000256" key="8">
    <source>
        <dbReference type="ARBA" id="ARBA00023125"/>
    </source>
</evidence>